<reference evidence="1" key="2">
    <citation type="journal article" date="2023" name="IMA Fungus">
        <title>Comparative genomic study of the Penicillium genus elucidates a diverse pangenome and 15 lateral gene transfer events.</title>
        <authorList>
            <person name="Petersen C."/>
            <person name="Sorensen T."/>
            <person name="Nielsen M.R."/>
            <person name="Sondergaard T.E."/>
            <person name="Sorensen J.L."/>
            <person name="Fitzpatrick D.A."/>
            <person name="Frisvad J.C."/>
            <person name="Nielsen K.L."/>
        </authorList>
    </citation>
    <scope>NUCLEOTIDE SEQUENCE</scope>
    <source>
        <strain evidence="1">IBT 29495</strain>
    </source>
</reference>
<reference evidence="1" key="1">
    <citation type="submission" date="2022-12" db="EMBL/GenBank/DDBJ databases">
        <authorList>
            <person name="Petersen C."/>
        </authorList>
    </citation>
    <scope>NUCLEOTIDE SEQUENCE</scope>
    <source>
        <strain evidence="1">IBT 29495</strain>
    </source>
</reference>
<organism evidence="1 2">
    <name type="scientific">Penicillium fimorum</name>
    <dbReference type="NCBI Taxonomy" id="1882269"/>
    <lineage>
        <taxon>Eukaryota</taxon>
        <taxon>Fungi</taxon>
        <taxon>Dikarya</taxon>
        <taxon>Ascomycota</taxon>
        <taxon>Pezizomycotina</taxon>
        <taxon>Eurotiomycetes</taxon>
        <taxon>Eurotiomycetidae</taxon>
        <taxon>Eurotiales</taxon>
        <taxon>Aspergillaceae</taxon>
        <taxon>Penicillium</taxon>
    </lineage>
</organism>
<dbReference type="Proteomes" id="UP001149954">
    <property type="component" value="Unassembled WGS sequence"/>
</dbReference>
<dbReference type="EMBL" id="JAPWDS010000003">
    <property type="protein sequence ID" value="KAJ5502052.1"/>
    <property type="molecule type" value="Genomic_DNA"/>
</dbReference>
<keyword evidence="2" id="KW-1185">Reference proteome</keyword>
<dbReference type="OrthoDB" id="4509841at2759"/>
<accession>A0A9W9XRG7</accession>
<sequence length="76" mass="9177">MRQLLNHISSNNFVEIWRPVLEYRKSTRKLTTDLIKNPYGQDWKQRFEQLRQETSQTKQEIHAVKIATRVQVTYST</sequence>
<evidence type="ECO:0000313" key="2">
    <source>
        <dbReference type="Proteomes" id="UP001149954"/>
    </source>
</evidence>
<proteinExistence type="predicted"/>
<gene>
    <name evidence="1" type="ORF">N7463_004926</name>
</gene>
<protein>
    <submittedName>
        <fullName evidence="1">Uncharacterized protein</fullName>
    </submittedName>
</protein>
<comment type="caution">
    <text evidence="1">The sequence shown here is derived from an EMBL/GenBank/DDBJ whole genome shotgun (WGS) entry which is preliminary data.</text>
</comment>
<evidence type="ECO:0000313" key="1">
    <source>
        <dbReference type="EMBL" id="KAJ5502052.1"/>
    </source>
</evidence>
<dbReference type="AlphaFoldDB" id="A0A9W9XRG7"/>
<name>A0A9W9XRG7_9EURO</name>